<keyword evidence="4" id="KW-1185">Reference proteome</keyword>
<dbReference type="PANTHER" id="PTHR21255:SF27">
    <property type="entry name" value="DYNEIN LIGHT CHAIN TCTEX-TYPE PROTEIN 2"/>
    <property type="match status" value="1"/>
</dbReference>
<dbReference type="STRING" id="147828.A0A4S2LIG8"/>
<comment type="caution">
    <text evidence="3">The sequence shown here is derived from an EMBL/GenBank/DDBJ whole genome shotgun (WGS) entry which is preliminary data.</text>
</comment>
<organism evidence="3 4">
    <name type="scientific">Opisthorchis felineus</name>
    <dbReference type="NCBI Taxonomy" id="147828"/>
    <lineage>
        <taxon>Eukaryota</taxon>
        <taxon>Metazoa</taxon>
        <taxon>Spiralia</taxon>
        <taxon>Lophotrochozoa</taxon>
        <taxon>Platyhelminthes</taxon>
        <taxon>Trematoda</taxon>
        <taxon>Digenea</taxon>
        <taxon>Opisthorchiida</taxon>
        <taxon>Opisthorchiata</taxon>
        <taxon>Opisthorchiidae</taxon>
        <taxon>Opisthorchis</taxon>
    </lineage>
</organism>
<dbReference type="CDD" id="cd21451">
    <property type="entry name" value="DLC-like_TCTEX1D"/>
    <property type="match status" value="1"/>
</dbReference>
<reference evidence="3 4" key="1">
    <citation type="journal article" date="2019" name="BMC Genomics">
        <title>New insights from Opisthorchis felineus genome: update on genomics of the epidemiologically important liver flukes.</title>
        <authorList>
            <person name="Ershov N.I."/>
            <person name="Mordvinov V.A."/>
            <person name="Prokhortchouk E.B."/>
            <person name="Pakharukova M.Y."/>
            <person name="Gunbin K.V."/>
            <person name="Ustyantsev K."/>
            <person name="Genaev M.A."/>
            <person name="Blinov A.G."/>
            <person name="Mazur A."/>
            <person name="Boulygina E."/>
            <person name="Tsygankova S."/>
            <person name="Khrameeva E."/>
            <person name="Chekanov N."/>
            <person name="Fan G."/>
            <person name="Xiao A."/>
            <person name="Zhang H."/>
            <person name="Xu X."/>
            <person name="Yang H."/>
            <person name="Solovyev V."/>
            <person name="Lee S.M."/>
            <person name="Liu X."/>
            <person name="Afonnikov D.A."/>
            <person name="Skryabin K.G."/>
        </authorList>
    </citation>
    <scope>NUCLEOTIDE SEQUENCE [LARGE SCALE GENOMIC DNA]</scope>
    <source>
        <strain evidence="3">AK-0245</strain>
        <tissue evidence="3">Whole organism</tissue>
    </source>
</reference>
<sequence length="292" mass="33211">MMNRNPYHEDAPDARQNRAKESDDKLPPIFDERNGRLRRLSVAQGVRKLTLASGALNDISRDSIQRAFGIKRIMPSPGLDFSQTEHSTSRATPSQDAGRLLTFRGSVTTPMSRRTSQQTPTSSSLGLSLMSIFAAKKMSRRFLAALSEHEGRDRRSGSFRKISTLSSASLSVRIRPPTYQLEPEYYFRPGVMQPRLDSLLKMRAQMLPKDYDATVATSFCTRLANEVKFLMHQSGADRFRYVVFCLVRQRAKQMCQLSSRMLWNMNTDQSISSEYLTPSTHVYCLAFAIYKE</sequence>
<protein>
    <recommendedName>
        <fullName evidence="5">Tctex1 domain-containing protein</fullName>
    </recommendedName>
</protein>
<evidence type="ECO:0000313" key="3">
    <source>
        <dbReference type="EMBL" id="TGZ63241.1"/>
    </source>
</evidence>
<evidence type="ECO:0000313" key="4">
    <source>
        <dbReference type="Proteomes" id="UP000308267"/>
    </source>
</evidence>
<feature type="compositionally biased region" description="Polar residues" evidence="2">
    <location>
        <begin position="81"/>
        <end position="95"/>
    </location>
</feature>
<dbReference type="GO" id="GO:0007018">
    <property type="term" value="P:microtubule-based movement"/>
    <property type="evidence" value="ECO:0007669"/>
    <property type="project" value="TreeGrafter"/>
</dbReference>
<evidence type="ECO:0000256" key="2">
    <source>
        <dbReference type="SAM" id="MobiDB-lite"/>
    </source>
</evidence>
<feature type="region of interest" description="Disordered" evidence="2">
    <location>
        <begin position="1"/>
        <end position="31"/>
    </location>
</feature>
<dbReference type="GO" id="GO:0005737">
    <property type="term" value="C:cytoplasm"/>
    <property type="evidence" value="ECO:0007669"/>
    <property type="project" value="TreeGrafter"/>
</dbReference>
<dbReference type="OrthoDB" id="10248487at2759"/>
<dbReference type="InterPro" id="IPR005334">
    <property type="entry name" value="Tctex-1-like"/>
</dbReference>
<dbReference type="Pfam" id="PF03645">
    <property type="entry name" value="Tctex-1"/>
    <property type="match status" value="1"/>
</dbReference>
<dbReference type="PANTHER" id="PTHR21255">
    <property type="entry name" value="T-COMPLEX-ASSOCIATED-TESTIS-EXPRESSED 1/ DYNEIN LIGHT CHAIN"/>
    <property type="match status" value="1"/>
</dbReference>
<evidence type="ECO:0000256" key="1">
    <source>
        <dbReference type="ARBA" id="ARBA00005361"/>
    </source>
</evidence>
<evidence type="ECO:0008006" key="5">
    <source>
        <dbReference type="Google" id="ProtNLM"/>
    </source>
</evidence>
<gene>
    <name evidence="3" type="ORF">CRM22_007030</name>
</gene>
<dbReference type="AlphaFoldDB" id="A0A4S2LIG8"/>
<dbReference type="InterPro" id="IPR038586">
    <property type="entry name" value="Tctex-1-like_sf"/>
</dbReference>
<dbReference type="Proteomes" id="UP000308267">
    <property type="component" value="Unassembled WGS sequence"/>
</dbReference>
<dbReference type="GO" id="GO:0005868">
    <property type="term" value="C:cytoplasmic dynein complex"/>
    <property type="evidence" value="ECO:0007669"/>
    <property type="project" value="TreeGrafter"/>
</dbReference>
<dbReference type="EMBL" id="SJOL01007257">
    <property type="protein sequence ID" value="TGZ63241.1"/>
    <property type="molecule type" value="Genomic_DNA"/>
</dbReference>
<comment type="similarity">
    <text evidence="1">Belongs to the dynein light chain Tctex-type family.</text>
</comment>
<name>A0A4S2LIG8_OPIFE</name>
<feature type="region of interest" description="Disordered" evidence="2">
    <location>
        <begin position="79"/>
        <end position="98"/>
    </location>
</feature>
<proteinExistence type="inferred from homology"/>
<accession>A0A4S2LIG8</accession>
<dbReference type="Gene3D" id="3.30.1140.40">
    <property type="entry name" value="Tctex-1"/>
    <property type="match status" value="1"/>
</dbReference>
<dbReference type="GO" id="GO:0045505">
    <property type="term" value="F:dynein intermediate chain binding"/>
    <property type="evidence" value="ECO:0007669"/>
    <property type="project" value="TreeGrafter"/>
</dbReference>